<feature type="domain" description="GH16" evidence="3">
    <location>
        <begin position="13"/>
        <end position="264"/>
    </location>
</feature>
<dbReference type="GO" id="GO:0004553">
    <property type="term" value="F:hydrolase activity, hydrolyzing O-glycosyl compounds"/>
    <property type="evidence" value="ECO:0007669"/>
    <property type="project" value="InterPro"/>
</dbReference>
<dbReference type="CDD" id="cd02181">
    <property type="entry name" value="GH16_fungal_Lam16A_glucanase"/>
    <property type="match status" value="1"/>
</dbReference>
<dbReference type="InterPro" id="IPR000757">
    <property type="entry name" value="Beta-glucanase-like"/>
</dbReference>
<feature type="compositionally biased region" description="Polar residues" evidence="1">
    <location>
        <begin position="355"/>
        <end position="366"/>
    </location>
</feature>
<dbReference type="PANTHER" id="PTHR10963">
    <property type="entry name" value="GLYCOSYL HYDROLASE-RELATED"/>
    <property type="match status" value="1"/>
</dbReference>
<dbReference type="SUPFAM" id="SSF49899">
    <property type="entry name" value="Concanavalin A-like lectins/glucanases"/>
    <property type="match status" value="1"/>
</dbReference>
<dbReference type="InterPro" id="IPR050546">
    <property type="entry name" value="Glycosyl_Hydrlase_16"/>
</dbReference>
<keyword evidence="2" id="KW-0732">Signal</keyword>
<feature type="compositionally biased region" description="Basic residues" evidence="1">
    <location>
        <begin position="401"/>
        <end position="411"/>
    </location>
</feature>
<feature type="compositionally biased region" description="Low complexity" evidence="1">
    <location>
        <begin position="331"/>
        <end position="348"/>
    </location>
</feature>
<organism evidence="4 5">
    <name type="scientific">Cladonia borealis</name>
    <dbReference type="NCBI Taxonomy" id="184061"/>
    <lineage>
        <taxon>Eukaryota</taxon>
        <taxon>Fungi</taxon>
        <taxon>Dikarya</taxon>
        <taxon>Ascomycota</taxon>
        <taxon>Pezizomycotina</taxon>
        <taxon>Lecanoromycetes</taxon>
        <taxon>OSLEUM clade</taxon>
        <taxon>Lecanoromycetidae</taxon>
        <taxon>Lecanorales</taxon>
        <taxon>Lecanorineae</taxon>
        <taxon>Cladoniaceae</taxon>
        <taxon>Cladonia</taxon>
    </lineage>
</organism>
<dbReference type="Pfam" id="PF26113">
    <property type="entry name" value="GH16_XgeA"/>
    <property type="match status" value="1"/>
</dbReference>
<reference evidence="4" key="1">
    <citation type="submission" date="2023-03" db="EMBL/GenBank/DDBJ databases">
        <title>Complete genome of Cladonia borealis.</title>
        <authorList>
            <person name="Park H."/>
        </authorList>
    </citation>
    <scope>NUCLEOTIDE SEQUENCE</scope>
    <source>
        <strain evidence="4">ANT050790</strain>
    </source>
</reference>
<dbReference type="Gene3D" id="2.60.120.200">
    <property type="match status" value="1"/>
</dbReference>
<dbReference type="PROSITE" id="PS51762">
    <property type="entry name" value="GH16_2"/>
    <property type="match status" value="1"/>
</dbReference>
<sequence length="411" mass="42964">MHISTLLFGCGLAPFALAAYSVQDDYSGNNFFSMFTFDTENDPTSGYVNYVDGATAQADNLTSVNNGVVTIASDSTNVASGRGRNSVRITSINQYTHGLVVLDLAHMPGSACGIWPAFWMVGPSWPNNGEIDIIEGISLQTQDAITMHTGPSCSMIGESCDGSEGCSTQVGGPTSFGDGFNNNGGGIYAMEWTSDYINVYFFSHGNAPADILGATPDPTTWGKPTASFVGGSTCDIDANFQNHNIVFDTTFCGTWAGAVWSSDPVCGPKAATCQDYVQNTPSAFTEAYWTIYSLRVYSEASSSTVAVEDDAPVPSSTSAAAPIAQATNTTAPVAAPSASPSATRSSGAVAVGSPANGTAVSETPVSDNEGVSVGSNWQTQEIPEKREVNFLAGGPSGRRADHLRRHRTKHS</sequence>
<evidence type="ECO:0000313" key="4">
    <source>
        <dbReference type="EMBL" id="KAK0515957.1"/>
    </source>
</evidence>
<evidence type="ECO:0000259" key="3">
    <source>
        <dbReference type="PROSITE" id="PS51762"/>
    </source>
</evidence>
<evidence type="ECO:0000256" key="2">
    <source>
        <dbReference type="SAM" id="SignalP"/>
    </source>
</evidence>
<dbReference type="GO" id="GO:0009251">
    <property type="term" value="P:glucan catabolic process"/>
    <property type="evidence" value="ECO:0007669"/>
    <property type="project" value="TreeGrafter"/>
</dbReference>
<protein>
    <recommendedName>
        <fullName evidence="3">GH16 domain-containing protein</fullName>
    </recommendedName>
</protein>
<dbReference type="EMBL" id="JAFEKC020000003">
    <property type="protein sequence ID" value="KAK0515957.1"/>
    <property type="molecule type" value="Genomic_DNA"/>
</dbReference>
<evidence type="ECO:0000256" key="1">
    <source>
        <dbReference type="SAM" id="MobiDB-lite"/>
    </source>
</evidence>
<keyword evidence="5" id="KW-1185">Reference proteome</keyword>
<accession>A0AA39R6U9</accession>
<feature type="region of interest" description="Disordered" evidence="1">
    <location>
        <begin position="331"/>
        <end position="411"/>
    </location>
</feature>
<gene>
    <name evidence="4" type="ORF">JMJ35_001991</name>
</gene>
<evidence type="ECO:0000313" key="5">
    <source>
        <dbReference type="Proteomes" id="UP001166286"/>
    </source>
</evidence>
<dbReference type="InterPro" id="IPR013320">
    <property type="entry name" value="ConA-like_dom_sf"/>
</dbReference>
<dbReference type="Proteomes" id="UP001166286">
    <property type="component" value="Unassembled WGS sequence"/>
</dbReference>
<feature type="chain" id="PRO_5041423817" description="GH16 domain-containing protein" evidence="2">
    <location>
        <begin position="19"/>
        <end position="411"/>
    </location>
</feature>
<feature type="signal peptide" evidence="2">
    <location>
        <begin position="1"/>
        <end position="18"/>
    </location>
</feature>
<dbReference type="PANTHER" id="PTHR10963:SF24">
    <property type="entry name" value="GLYCOSIDASE C21B10.07-RELATED"/>
    <property type="match status" value="1"/>
</dbReference>
<proteinExistence type="predicted"/>
<comment type="caution">
    <text evidence="4">The sequence shown here is derived from an EMBL/GenBank/DDBJ whole genome shotgun (WGS) entry which is preliminary data.</text>
</comment>
<name>A0AA39R6U9_9LECA</name>
<dbReference type="AlphaFoldDB" id="A0AA39R6U9"/>